<comment type="caution">
    <text evidence="1">The sequence shown here is derived from an EMBL/GenBank/DDBJ whole genome shotgun (WGS) entry which is preliminary data.</text>
</comment>
<evidence type="ECO:0000313" key="1">
    <source>
        <dbReference type="EMBL" id="MBB6038852.1"/>
    </source>
</evidence>
<accession>A0A841FZA2</accession>
<dbReference type="RefSeq" id="WP_184791707.1">
    <property type="nucleotide sequence ID" value="NZ_BONT01000060.1"/>
</dbReference>
<sequence>MFEEIEKANDGRELLIAPQNHPDARLSFVWDTTAGTEETFSEETATESDTV</sequence>
<proteinExistence type="predicted"/>
<protein>
    <submittedName>
        <fullName evidence="1">Uncharacterized protein</fullName>
    </submittedName>
</protein>
<dbReference type="EMBL" id="JACHGT010000018">
    <property type="protein sequence ID" value="MBB6038852.1"/>
    <property type="molecule type" value="Genomic_DNA"/>
</dbReference>
<reference evidence="1 2" key="1">
    <citation type="submission" date="2020-08" db="EMBL/GenBank/DDBJ databases">
        <title>Genomic Encyclopedia of Type Strains, Phase IV (KMG-IV): sequencing the most valuable type-strain genomes for metagenomic binning, comparative biology and taxonomic classification.</title>
        <authorList>
            <person name="Goeker M."/>
        </authorList>
    </citation>
    <scope>NUCLEOTIDE SEQUENCE [LARGE SCALE GENOMIC DNA]</scope>
    <source>
        <strain evidence="1 2">YIM 65646</strain>
    </source>
</reference>
<dbReference type="AlphaFoldDB" id="A0A841FZA2"/>
<name>A0A841FZA2_9ACTN</name>
<dbReference type="Proteomes" id="UP000548476">
    <property type="component" value="Unassembled WGS sequence"/>
</dbReference>
<organism evidence="1 2">
    <name type="scientific">Phytomonospora endophytica</name>
    <dbReference type="NCBI Taxonomy" id="714109"/>
    <lineage>
        <taxon>Bacteria</taxon>
        <taxon>Bacillati</taxon>
        <taxon>Actinomycetota</taxon>
        <taxon>Actinomycetes</taxon>
        <taxon>Micromonosporales</taxon>
        <taxon>Micromonosporaceae</taxon>
        <taxon>Phytomonospora</taxon>
    </lineage>
</organism>
<evidence type="ECO:0000313" key="2">
    <source>
        <dbReference type="Proteomes" id="UP000548476"/>
    </source>
</evidence>
<gene>
    <name evidence="1" type="ORF">HNR73_006738</name>
</gene>
<keyword evidence="2" id="KW-1185">Reference proteome</keyword>